<protein>
    <submittedName>
        <fullName evidence="1">Uncharacterized protein</fullName>
    </submittedName>
</protein>
<keyword evidence="2" id="KW-1185">Reference proteome</keyword>
<dbReference type="KEGG" id="asl:Aeqsu_0199"/>
<evidence type="ECO:0000313" key="1">
    <source>
        <dbReference type="EMBL" id="AFL79723.1"/>
    </source>
</evidence>
<gene>
    <name evidence="1" type="ordered locus">Aeqsu_0199</name>
</gene>
<dbReference type="EMBL" id="CP003280">
    <property type="protein sequence ID" value="AFL79723.1"/>
    <property type="molecule type" value="Genomic_DNA"/>
</dbReference>
<dbReference type="eggNOG" id="ENOG502ZA7I">
    <property type="taxonomic scope" value="Bacteria"/>
</dbReference>
<dbReference type="PATRIC" id="fig|746697.3.peg.206"/>
<sequence>MAEIENLKYFVLLEEFETSDKLIKLGFGELQNINLSNSFYFLPFQLLSQGFERFMKAYICLGHFHLHKELPNFKYLKELGHDLEKLLSEIIDNYYFDFNRTQYDLDEDFIKNDSELRQLLFILSEFGKLSRYHNFDIITDNSKIGVNTNKLWEKFENSILTSNDYENLIDLDLAQEVYHKISNHIIIIFEKFVSALSRQFVFKCLGQRGLAITASTFMDFGLLYDKDFGTKDYRKQTTKYKETPKKVHRRTVVDEVQRKTDPNFKWKKINKSEYDGDWPFYADDVIIECRQRHWCIITIDGHDYALNGSAKGRYKLENPHDAGMAIMGKSISDFIKMALELNTSNKH</sequence>
<dbReference type="RefSeq" id="WP_014780981.1">
    <property type="nucleotide sequence ID" value="NC_018013.1"/>
</dbReference>
<accession>I3YRV5</accession>
<evidence type="ECO:0000313" key="2">
    <source>
        <dbReference type="Proteomes" id="UP000006049"/>
    </source>
</evidence>
<dbReference type="HOGENOM" id="CLU_847174_0_0_10"/>
<proteinExistence type="predicted"/>
<dbReference type="Proteomes" id="UP000006049">
    <property type="component" value="Chromosome"/>
</dbReference>
<dbReference type="STRING" id="746697.Aeqsu_0199"/>
<reference evidence="1 2" key="1">
    <citation type="submission" date="2012-06" db="EMBL/GenBank/DDBJ databases">
        <title>The complete genome of Aequorivita sublithincola DSM 14238.</title>
        <authorList>
            <consortium name="US DOE Joint Genome Institute (JGI-PGF)"/>
            <person name="Lucas S."/>
            <person name="Copeland A."/>
            <person name="Lapidus A."/>
            <person name="Goodwin L."/>
            <person name="Pitluck S."/>
            <person name="Peters L."/>
            <person name="Munk A.C.C."/>
            <person name="Kyrpides N."/>
            <person name="Mavromatis K."/>
            <person name="Pagani I."/>
            <person name="Ivanova N."/>
            <person name="Ovchinnikova G."/>
            <person name="Zeytun A."/>
            <person name="Detter J.C."/>
            <person name="Han C."/>
            <person name="Land M."/>
            <person name="Hauser L."/>
            <person name="Markowitz V."/>
            <person name="Cheng J.-F."/>
            <person name="Hugenholtz P."/>
            <person name="Woyke T."/>
            <person name="Wu D."/>
            <person name="Tindall B."/>
            <person name="Faehnrich R."/>
            <person name="Brambilla E."/>
            <person name="Klenk H.-P."/>
            <person name="Eisen J.A."/>
        </authorList>
    </citation>
    <scope>NUCLEOTIDE SEQUENCE [LARGE SCALE GENOMIC DNA]</scope>
    <source>
        <strain evidence="2">DSM 14238 / LMG 21431 / ACAM 643 / 9-3</strain>
    </source>
</reference>
<name>I3YRV5_AEQSU</name>
<dbReference type="AlphaFoldDB" id="I3YRV5"/>
<organism evidence="1 2">
    <name type="scientific">Aequorivita sublithincola (strain DSM 14238 / LMG 21431 / ACAM 643 / 9-3)</name>
    <dbReference type="NCBI Taxonomy" id="746697"/>
    <lineage>
        <taxon>Bacteria</taxon>
        <taxon>Pseudomonadati</taxon>
        <taxon>Bacteroidota</taxon>
        <taxon>Flavobacteriia</taxon>
        <taxon>Flavobacteriales</taxon>
        <taxon>Flavobacteriaceae</taxon>
        <taxon>Aequorivita</taxon>
    </lineage>
</organism>